<gene>
    <name evidence="8" type="primary">Necator_chrX.g25404</name>
    <name evidence="8" type="ORF">RB195_025238</name>
</gene>
<proteinExistence type="inferred from homology"/>
<dbReference type="Pfam" id="PF01581">
    <property type="entry name" value="FARP"/>
    <property type="match status" value="3"/>
</dbReference>
<feature type="signal peptide" evidence="7">
    <location>
        <begin position="1"/>
        <end position="23"/>
    </location>
</feature>
<keyword evidence="4" id="KW-0165">Cleavage on pair of basic residues</keyword>
<comment type="caution">
    <text evidence="8">The sequence shown here is derived from an EMBL/GenBank/DDBJ whole genome shotgun (WGS) entry which is preliminary data.</text>
</comment>
<evidence type="ECO:0000256" key="3">
    <source>
        <dbReference type="ARBA" id="ARBA00022525"/>
    </source>
</evidence>
<evidence type="ECO:0000256" key="1">
    <source>
        <dbReference type="ARBA" id="ARBA00004613"/>
    </source>
</evidence>
<organism evidence="8 9">
    <name type="scientific">Necator americanus</name>
    <name type="common">Human hookworm</name>
    <dbReference type="NCBI Taxonomy" id="51031"/>
    <lineage>
        <taxon>Eukaryota</taxon>
        <taxon>Metazoa</taxon>
        <taxon>Ecdysozoa</taxon>
        <taxon>Nematoda</taxon>
        <taxon>Chromadorea</taxon>
        <taxon>Rhabditida</taxon>
        <taxon>Rhabditina</taxon>
        <taxon>Rhabditomorpha</taxon>
        <taxon>Strongyloidea</taxon>
        <taxon>Ancylostomatidae</taxon>
        <taxon>Bunostominae</taxon>
        <taxon>Necator</taxon>
    </lineage>
</organism>
<evidence type="ECO:0000256" key="6">
    <source>
        <dbReference type="ARBA" id="ARBA00023320"/>
    </source>
</evidence>
<comment type="subcellular location">
    <subcellularLocation>
        <location evidence="1">Secreted</location>
    </subcellularLocation>
</comment>
<comment type="similarity">
    <text evidence="2">Belongs to the FARP (FMRFamide related peptide) family.</text>
</comment>
<feature type="chain" id="PRO_5045397652" evidence="7">
    <location>
        <begin position="24"/>
        <end position="137"/>
    </location>
</feature>
<sequence>MVQASIFLLVVISVAVQISTSDAQTRENFLSSDRMFETYEKRAPMDRSSMVRFGKRAPMDRSSMVRFGKRALMDRSSMVRFGKRVPLIDTQSNPIITPRFYYILADIRILLKIILHNKRCISSIDFLVELRTTSMKV</sequence>
<evidence type="ECO:0000256" key="4">
    <source>
        <dbReference type="ARBA" id="ARBA00022685"/>
    </source>
</evidence>
<keyword evidence="6" id="KW-0527">Neuropeptide</keyword>
<name>A0ABR1ETK7_NECAM</name>
<keyword evidence="7" id="KW-0732">Signal</keyword>
<accession>A0ABR1ETK7</accession>
<keyword evidence="9" id="KW-1185">Reference proteome</keyword>
<dbReference type="InterPro" id="IPR002544">
    <property type="entry name" value="FMRFamid-related_peptide-like"/>
</dbReference>
<reference evidence="8 9" key="1">
    <citation type="submission" date="2023-08" db="EMBL/GenBank/DDBJ databases">
        <title>A Necator americanus chromosomal reference genome.</title>
        <authorList>
            <person name="Ilik V."/>
            <person name="Petrzelkova K.J."/>
            <person name="Pardy F."/>
            <person name="Fuh T."/>
            <person name="Niatou-Singa F.S."/>
            <person name="Gouil Q."/>
            <person name="Baker L."/>
            <person name="Ritchie M.E."/>
            <person name="Jex A.R."/>
            <person name="Gazzola D."/>
            <person name="Li H."/>
            <person name="Toshio Fujiwara R."/>
            <person name="Zhan B."/>
            <person name="Aroian R.V."/>
            <person name="Pafco B."/>
            <person name="Schwarz E.M."/>
        </authorList>
    </citation>
    <scope>NUCLEOTIDE SEQUENCE [LARGE SCALE GENOMIC DNA]</scope>
    <source>
        <strain evidence="8 9">Aroian</strain>
        <tissue evidence="8">Whole animal</tissue>
    </source>
</reference>
<evidence type="ECO:0000313" key="8">
    <source>
        <dbReference type="EMBL" id="KAK6765221.1"/>
    </source>
</evidence>
<evidence type="ECO:0000256" key="7">
    <source>
        <dbReference type="SAM" id="SignalP"/>
    </source>
</evidence>
<keyword evidence="5" id="KW-0027">Amidation</keyword>
<protein>
    <submittedName>
        <fullName evidence="8">Uncharacterized protein</fullName>
    </submittedName>
</protein>
<keyword evidence="3" id="KW-0964">Secreted</keyword>
<dbReference type="EMBL" id="JAVFWL010000006">
    <property type="protein sequence ID" value="KAK6765221.1"/>
    <property type="molecule type" value="Genomic_DNA"/>
</dbReference>
<evidence type="ECO:0000313" key="9">
    <source>
        <dbReference type="Proteomes" id="UP001303046"/>
    </source>
</evidence>
<dbReference type="Proteomes" id="UP001303046">
    <property type="component" value="Unassembled WGS sequence"/>
</dbReference>
<evidence type="ECO:0000256" key="5">
    <source>
        <dbReference type="ARBA" id="ARBA00022815"/>
    </source>
</evidence>
<evidence type="ECO:0000256" key="2">
    <source>
        <dbReference type="ARBA" id="ARBA00006356"/>
    </source>
</evidence>